<organism evidence="2 3">
    <name type="scientific">Junco hyemalis</name>
    <name type="common">Dark-eyed junco</name>
    <dbReference type="NCBI Taxonomy" id="40217"/>
    <lineage>
        <taxon>Eukaryota</taxon>
        <taxon>Metazoa</taxon>
        <taxon>Chordata</taxon>
        <taxon>Craniata</taxon>
        <taxon>Vertebrata</taxon>
        <taxon>Euteleostomi</taxon>
        <taxon>Archelosauria</taxon>
        <taxon>Archosauria</taxon>
        <taxon>Dinosauria</taxon>
        <taxon>Saurischia</taxon>
        <taxon>Theropoda</taxon>
        <taxon>Coelurosauria</taxon>
        <taxon>Aves</taxon>
        <taxon>Neognathae</taxon>
        <taxon>Neoaves</taxon>
        <taxon>Telluraves</taxon>
        <taxon>Australaves</taxon>
        <taxon>Passeriformes</taxon>
        <taxon>Passerellidae</taxon>
        <taxon>Junco</taxon>
    </lineage>
</organism>
<feature type="compositionally biased region" description="Gly residues" evidence="1">
    <location>
        <begin position="1"/>
        <end position="10"/>
    </location>
</feature>
<feature type="region of interest" description="Disordered" evidence="1">
    <location>
        <begin position="142"/>
        <end position="171"/>
    </location>
</feature>
<dbReference type="Gene3D" id="3.30.40.10">
    <property type="entry name" value="Zinc/RING finger domain, C3HC4 (zinc finger)"/>
    <property type="match status" value="1"/>
</dbReference>
<protein>
    <submittedName>
        <fullName evidence="2">Uncharacterized protein</fullName>
    </submittedName>
</protein>
<feature type="compositionally biased region" description="Basic residues" evidence="1">
    <location>
        <begin position="26"/>
        <end position="37"/>
    </location>
</feature>
<proteinExistence type="predicted"/>
<reference evidence="2" key="2">
    <citation type="submission" date="2025-09" db="UniProtKB">
        <authorList>
            <consortium name="Ensembl"/>
        </authorList>
    </citation>
    <scope>IDENTIFICATION</scope>
</reference>
<name>A0A8C5IYE1_JUNHY</name>
<dbReference type="Proteomes" id="UP000694408">
    <property type="component" value="Unplaced"/>
</dbReference>
<sequence>MASSTRGGGSVPSSSPSPPSPAPLQARKRRQSRRGPRRPSSPSRASAAGSARHSPATAAATAPTGTAASARATSERHSQQRGSGSDSGDSRCPPRSVLDFDFEKLCSISLSHINVYACLVCGKYFQGESPLWGCWGQPGDGRDNGDTTGDTPVPSLVPGAMAVPVSPQAAG</sequence>
<evidence type="ECO:0000313" key="3">
    <source>
        <dbReference type="Proteomes" id="UP000694408"/>
    </source>
</evidence>
<reference evidence="2" key="1">
    <citation type="submission" date="2025-08" db="UniProtKB">
        <authorList>
            <consortium name="Ensembl"/>
        </authorList>
    </citation>
    <scope>IDENTIFICATION</scope>
</reference>
<accession>A0A8C5IYE1</accession>
<keyword evidence="3" id="KW-1185">Reference proteome</keyword>
<evidence type="ECO:0000256" key="1">
    <source>
        <dbReference type="SAM" id="MobiDB-lite"/>
    </source>
</evidence>
<feature type="compositionally biased region" description="Low complexity" evidence="1">
    <location>
        <begin position="80"/>
        <end position="91"/>
    </location>
</feature>
<dbReference type="Ensembl" id="ENSJHYT00000013406.1">
    <property type="protein sequence ID" value="ENSJHYP00000011075.1"/>
    <property type="gene ID" value="ENSJHYG00000008667.1"/>
</dbReference>
<feature type="compositionally biased region" description="Low complexity" evidence="1">
    <location>
        <begin position="38"/>
        <end position="72"/>
    </location>
</feature>
<evidence type="ECO:0000313" key="2">
    <source>
        <dbReference type="Ensembl" id="ENSJHYP00000011075.1"/>
    </source>
</evidence>
<dbReference type="AlphaFoldDB" id="A0A8C5IYE1"/>
<dbReference type="SUPFAM" id="SSF57850">
    <property type="entry name" value="RING/U-box"/>
    <property type="match status" value="1"/>
</dbReference>
<dbReference type="InterPro" id="IPR013083">
    <property type="entry name" value="Znf_RING/FYVE/PHD"/>
</dbReference>
<feature type="region of interest" description="Disordered" evidence="1">
    <location>
        <begin position="1"/>
        <end position="94"/>
    </location>
</feature>